<dbReference type="OrthoDB" id="5387108at2"/>
<organism evidence="1 2">
    <name type="scientific">Desulfuromonas soudanensis</name>
    <dbReference type="NCBI Taxonomy" id="1603606"/>
    <lineage>
        <taxon>Bacteria</taxon>
        <taxon>Pseudomonadati</taxon>
        <taxon>Thermodesulfobacteriota</taxon>
        <taxon>Desulfuromonadia</taxon>
        <taxon>Desulfuromonadales</taxon>
        <taxon>Desulfuromonadaceae</taxon>
        <taxon>Desulfuromonas</taxon>
    </lineage>
</organism>
<dbReference type="AlphaFoldDB" id="A0A0M5IYZ1"/>
<reference evidence="1 2" key="1">
    <citation type="submission" date="2015-07" db="EMBL/GenBank/DDBJ databases">
        <title>Isolation and Genomic Characterization of a Novel Halophilic Metal-Reducing Deltaproteobacterium from the Deep Subsurface.</title>
        <authorList>
            <person name="Badalamenti J.P."/>
            <person name="Summers Z.M."/>
            <person name="Gralnick J.A."/>
            <person name="Bond D.R."/>
        </authorList>
    </citation>
    <scope>NUCLEOTIDE SEQUENCE [LARGE SCALE GENOMIC DNA]</scope>
    <source>
        <strain evidence="1 2">WTL</strain>
    </source>
</reference>
<proteinExistence type="predicted"/>
<evidence type="ECO:0000313" key="2">
    <source>
        <dbReference type="Proteomes" id="UP000057158"/>
    </source>
</evidence>
<gene>
    <name evidence="1" type="ORF">DSOUD_1640</name>
</gene>
<name>A0A0M5IYZ1_9BACT</name>
<accession>A0A0M5IYZ1</accession>
<dbReference type="PATRIC" id="fig|1603606.3.peg.1785"/>
<dbReference type="KEGG" id="des:DSOUD_1640"/>
<evidence type="ECO:0000313" key="1">
    <source>
        <dbReference type="EMBL" id="ALC16418.1"/>
    </source>
</evidence>
<dbReference type="Proteomes" id="UP000057158">
    <property type="component" value="Chromosome"/>
</dbReference>
<protein>
    <submittedName>
        <fullName evidence="1">Uncharacterized protein</fullName>
    </submittedName>
</protein>
<sequence>MSERAEGNLEPALIQRLHRALTESGDELFTLMQDGSPEVLRAALKNPALGEEHLRALLKRRDLTEDLLKAIHQHKAVASSHRLKVALAYNPMTPGPIVQSLLGQLFLFELITLCYLPGVTPDQKLAAERIILQRLPTTDLGNKVTLARRGTSTLVGELLKEGEPLLMEPCLANPRLKEISILQFLNGPKGTAETISIIARHPRWKTRPNLKMAILKNRKTPPVWFTLFLPPLRRVDLHELLASQRLSPGQKKLVEDEVRRRDR</sequence>
<dbReference type="STRING" id="1603606.DSOUD_1640"/>
<keyword evidence="2" id="KW-1185">Reference proteome</keyword>
<dbReference type="RefSeq" id="WP_053550520.1">
    <property type="nucleotide sequence ID" value="NZ_CP010802.1"/>
</dbReference>
<dbReference type="EMBL" id="CP010802">
    <property type="protein sequence ID" value="ALC16418.1"/>
    <property type="molecule type" value="Genomic_DNA"/>
</dbReference>